<sequence>MSIERGNLEERNRNKELGACVRTTGTNNTAGFTPSPPDANEPWTGEGDPNPPVHGAARTTSISPPASLHLLAKRMLARGVRTPGELQPKRAPSRASLAG</sequence>
<gene>
    <name evidence="2" type="ORF">PLEPLA_LOCUS11858</name>
</gene>
<keyword evidence="3" id="KW-1185">Reference proteome</keyword>
<evidence type="ECO:0000313" key="3">
    <source>
        <dbReference type="Proteomes" id="UP001153269"/>
    </source>
</evidence>
<evidence type="ECO:0000256" key="1">
    <source>
        <dbReference type="SAM" id="MobiDB-lite"/>
    </source>
</evidence>
<name>A0A9N7U460_PLEPL</name>
<feature type="compositionally biased region" description="Polar residues" evidence="1">
    <location>
        <begin position="23"/>
        <end position="32"/>
    </location>
</feature>
<proteinExistence type="predicted"/>
<protein>
    <submittedName>
        <fullName evidence="2">Uncharacterized protein</fullName>
    </submittedName>
</protein>
<dbReference type="EMBL" id="CADEAL010000692">
    <property type="protein sequence ID" value="CAB1423937.1"/>
    <property type="molecule type" value="Genomic_DNA"/>
</dbReference>
<accession>A0A9N7U460</accession>
<comment type="caution">
    <text evidence="2">The sequence shown here is derived from an EMBL/GenBank/DDBJ whole genome shotgun (WGS) entry which is preliminary data.</text>
</comment>
<evidence type="ECO:0000313" key="2">
    <source>
        <dbReference type="EMBL" id="CAB1423937.1"/>
    </source>
</evidence>
<organism evidence="2 3">
    <name type="scientific">Pleuronectes platessa</name>
    <name type="common">European plaice</name>
    <dbReference type="NCBI Taxonomy" id="8262"/>
    <lineage>
        <taxon>Eukaryota</taxon>
        <taxon>Metazoa</taxon>
        <taxon>Chordata</taxon>
        <taxon>Craniata</taxon>
        <taxon>Vertebrata</taxon>
        <taxon>Euteleostomi</taxon>
        <taxon>Actinopterygii</taxon>
        <taxon>Neopterygii</taxon>
        <taxon>Teleostei</taxon>
        <taxon>Neoteleostei</taxon>
        <taxon>Acanthomorphata</taxon>
        <taxon>Carangaria</taxon>
        <taxon>Pleuronectiformes</taxon>
        <taxon>Pleuronectoidei</taxon>
        <taxon>Pleuronectidae</taxon>
        <taxon>Pleuronectes</taxon>
    </lineage>
</organism>
<reference evidence="2" key="1">
    <citation type="submission" date="2020-03" db="EMBL/GenBank/DDBJ databases">
        <authorList>
            <person name="Weist P."/>
        </authorList>
    </citation>
    <scope>NUCLEOTIDE SEQUENCE</scope>
</reference>
<dbReference type="Proteomes" id="UP001153269">
    <property type="component" value="Unassembled WGS sequence"/>
</dbReference>
<dbReference type="AlphaFoldDB" id="A0A9N7U460"/>
<feature type="compositionally biased region" description="Basic and acidic residues" evidence="1">
    <location>
        <begin position="1"/>
        <end position="16"/>
    </location>
</feature>
<feature type="region of interest" description="Disordered" evidence="1">
    <location>
        <begin position="1"/>
        <end position="64"/>
    </location>
</feature>
<feature type="region of interest" description="Disordered" evidence="1">
    <location>
        <begin position="79"/>
        <end position="99"/>
    </location>
</feature>